<feature type="signal peptide" evidence="1">
    <location>
        <begin position="1"/>
        <end position="18"/>
    </location>
</feature>
<dbReference type="AlphaFoldDB" id="A0A1H4NEL2"/>
<proteinExistence type="predicted"/>
<name>A0A1H4NEL2_9FLAO</name>
<evidence type="ECO:0008006" key="4">
    <source>
        <dbReference type="Google" id="ProtNLM"/>
    </source>
</evidence>
<dbReference type="PROSITE" id="PS51257">
    <property type="entry name" value="PROKAR_LIPOPROTEIN"/>
    <property type="match status" value="1"/>
</dbReference>
<evidence type="ECO:0000256" key="1">
    <source>
        <dbReference type="SAM" id="SignalP"/>
    </source>
</evidence>
<gene>
    <name evidence="2" type="ORF">SAMN05192540_1934</name>
</gene>
<accession>A0A1H4NEL2</accession>
<dbReference type="Proteomes" id="UP000183038">
    <property type="component" value="Unassembled WGS sequence"/>
</dbReference>
<evidence type="ECO:0000313" key="3">
    <source>
        <dbReference type="Proteomes" id="UP000183038"/>
    </source>
</evidence>
<reference evidence="2 3" key="1">
    <citation type="submission" date="2016-10" db="EMBL/GenBank/DDBJ databases">
        <authorList>
            <person name="de Groot N.N."/>
        </authorList>
    </citation>
    <scope>NUCLEOTIDE SEQUENCE [LARGE SCALE GENOMIC DNA]</scope>
    <source>
        <strain evidence="2 3">MAR_2009_71</strain>
    </source>
</reference>
<feature type="chain" id="PRO_5010271007" description="Secreted protein" evidence="1">
    <location>
        <begin position="19"/>
        <end position="48"/>
    </location>
</feature>
<sequence length="48" mass="5206">MKKVIYAIILSCSITIMASCDYDDSNDIDILTPNDTTETGAVIKKLPA</sequence>
<evidence type="ECO:0000313" key="2">
    <source>
        <dbReference type="EMBL" id="SEB93693.1"/>
    </source>
</evidence>
<keyword evidence="1" id="KW-0732">Signal</keyword>
<dbReference type="EMBL" id="FNTB01000001">
    <property type="protein sequence ID" value="SEB93693.1"/>
    <property type="molecule type" value="Genomic_DNA"/>
</dbReference>
<organism evidence="2 3">
    <name type="scientific">Maribacter dokdonensis</name>
    <dbReference type="NCBI Taxonomy" id="320912"/>
    <lineage>
        <taxon>Bacteria</taxon>
        <taxon>Pseudomonadati</taxon>
        <taxon>Bacteroidota</taxon>
        <taxon>Flavobacteriia</taxon>
        <taxon>Flavobacteriales</taxon>
        <taxon>Flavobacteriaceae</taxon>
        <taxon>Maribacter</taxon>
    </lineage>
</organism>
<protein>
    <recommendedName>
        <fullName evidence="4">Secreted protein</fullName>
    </recommendedName>
</protein>
<dbReference type="RefSeq" id="WP_156894565.1">
    <property type="nucleotide sequence ID" value="NZ_FNTB01000001.1"/>
</dbReference>